<dbReference type="GO" id="GO:0005524">
    <property type="term" value="F:ATP binding"/>
    <property type="evidence" value="ECO:0007669"/>
    <property type="project" value="InterPro"/>
</dbReference>
<protein>
    <recommendedName>
        <fullName evidence="2">Myosin motor domain-containing protein</fullName>
    </recommendedName>
</protein>
<dbReference type="GO" id="GO:0003779">
    <property type="term" value="F:actin binding"/>
    <property type="evidence" value="ECO:0007669"/>
    <property type="project" value="UniProtKB-KW"/>
</dbReference>
<feature type="domain" description="Myosin motor" evidence="2">
    <location>
        <begin position="1"/>
        <end position="53"/>
    </location>
</feature>
<accession>A0A0E9VJB3</accession>
<evidence type="ECO:0000256" key="1">
    <source>
        <dbReference type="PROSITE-ProRule" id="PRU00782"/>
    </source>
</evidence>
<reference evidence="3" key="1">
    <citation type="submission" date="2014-11" db="EMBL/GenBank/DDBJ databases">
        <authorList>
            <person name="Amaro Gonzalez C."/>
        </authorList>
    </citation>
    <scope>NUCLEOTIDE SEQUENCE</scope>
</reference>
<comment type="caution">
    <text evidence="1">Lacks conserved residue(s) required for the propagation of feature annotation.</text>
</comment>
<dbReference type="PROSITE" id="PS51456">
    <property type="entry name" value="MYOSIN_MOTOR"/>
    <property type="match status" value="1"/>
</dbReference>
<keyword evidence="1" id="KW-0518">Myosin</keyword>
<proteinExistence type="inferred from homology"/>
<dbReference type="EMBL" id="GBXM01031284">
    <property type="protein sequence ID" value="JAH77293.1"/>
    <property type="molecule type" value="Transcribed_RNA"/>
</dbReference>
<dbReference type="Gene3D" id="1.10.10.820">
    <property type="match status" value="1"/>
</dbReference>
<dbReference type="GO" id="GO:0003774">
    <property type="term" value="F:cytoskeletal motor activity"/>
    <property type="evidence" value="ECO:0007669"/>
    <property type="project" value="InterPro"/>
</dbReference>
<dbReference type="GO" id="GO:0016459">
    <property type="term" value="C:myosin complex"/>
    <property type="evidence" value="ECO:0007669"/>
    <property type="project" value="UniProtKB-KW"/>
</dbReference>
<dbReference type="InterPro" id="IPR027417">
    <property type="entry name" value="P-loop_NTPase"/>
</dbReference>
<comment type="similarity">
    <text evidence="1">Belongs to the TRAFAC class myosin-kinesin ATPase superfamily. Myosin family.</text>
</comment>
<organism evidence="3">
    <name type="scientific">Anguilla anguilla</name>
    <name type="common">European freshwater eel</name>
    <name type="synonym">Muraena anguilla</name>
    <dbReference type="NCBI Taxonomy" id="7936"/>
    <lineage>
        <taxon>Eukaryota</taxon>
        <taxon>Metazoa</taxon>
        <taxon>Chordata</taxon>
        <taxon>Craniata</taxon>
        <taxon>Vertebrata</taxon>
        <taxon>Euteleostomi</taxon>
        <taxon>Actinopterygii</taxon>
        <taxon>Neopterygii</taxon>
        <taxon>Teleostei</taxon>
        <taxon>Anguilliformes</taxon>
        <taxon>Anguillidae</taxon>
        <taxon>Anguilla</taxon>
    </lineage>
</organism>
<dbReference type="AlphaFoldDB" id="A0A0E9VJB3"/>
<evidence type="ECO:0000259" key="2">
    <source>
        <dbReference type="PROSITE" id="PS51456"/>
    </source>
</evidence>
<dbReference type="InterPro" id="IPR001609">
    <property type="entry name" value="Myosin_head_motor_dom-like"/>
</dbReference>
<reference evidence="3" key="2">
    <citation type="journal article" date="2015" name="Fish Shellfish Immunol.">
        <title>Early steps in the European eel (Anguilla anguilla)-Vibrio vulnificus interaction in the gills: Role of the RtxA13 toxin.</title>
        <authorList>
            <person name="Callol A."/>
            <person name="Pajuelo D."/>
            <person name="Ebbesson L."/>
            <person name="Teles M."/>
            <person name="MacKenzie S."/>
            <person name="Amaro C."/>
        </authorList>
    </citation>
    <scope>NUCLEOTIDE SEQUENCE</scope>
</reference>
<name>A0A0E9VJB3_ANGAN</name>
<sequence>MVAGAKGKLREELLLESFSNYRFLVAGHVQLPGQQDDEMYDETMEAMDIMGLH</sequence>
<keyword evidence="1" id="KW-0009">Actin-binding</keyword>
<keyword evidence="1" id="KW-0505">Motor protein</keyword>
<evidence type="ECO:0000313" key="3">
    <source>
        <dbReference type="EMBL" id="JAH77293.1"/>
    </source>
</evidence>
<dbReference type="SUPFAM" id="SSF52540">
    <property type="entry name" value="P-loop containing nucleoside triphosphate hydrolases"/>
    <property type="match status" value="1"/>
</dbReference>